<dbReference type="SUPFAM" id="SSF46894">
    <property type="entry name" value="C-terminal effector domain of the bipartite response regulators"/>
    <property type="match status" value="1"/>
</dbReference>
<dbReference type="GO" id="GO:0003677">
    <property type="term" value="F:DNA binding"/>
    <property type="evidence" value="ECO:0007669"/>
    <property type="project" value="UniProtKB-KW"/>
</dbReference>
<comment type="caution">
    <text evidence="2">The sequence shown here is derived from an EMBL/GenBank/DDBJ whole genome shotgun (WGS) entry which is preliminary data.</text>
</comment>
<evidence type="ECO:0000259" key="1">
    <source>
        <dbReference type="PROSITE" id="PS50043"/>
    </source>
</evidence>
<dbReference type="EMBL" id="JACHJF010000007">
    <property type="protein sequence ID" value="MBB5119378.1"/>
    <property type="molecule type" value="Genomic_DNA"/>
</dbReference>
<sequence>MVDLAVEGHSNAETDAVLHLARRTVETHLASAYRKLAAILSRGLLDATSSR</sequence>
<dbReference type="PROSITE" id="PS50043">
    <property type="entry name" value="HTH_LUXR_2"/>
    <property type="match status" value="1"/>
</dbReference>
<dbReference type="Pfam" id="PF00196">
    <property type="entry name" value="GerE"/>
    <property type="match status" value="1"/>
</dbReference>
<dbReference type="AlphaFoldDB" id="A0A7W8BAM9"/>
<evidence type="ECO:0000313" key="3">
    <source>
        <dbReference type="Proteomes" id="UP000528608"/>
    </source>
</evidence>
<reference evidence="2 3" key="1">
    <citation type="submission" date="2020-08" db="EMBL/GenBank/DDBJ databases">
        <title>Genomic Encyclopedia of Type Strains, Phase III (KMG-III): the genomes of soil and plant-associated and newly described type strains.</title>
        <authorList>
            <person name="Whitman W."/>
        </authorList>
    </citation>
    <scope>NUCLEOTIDE SEQUENCE [LARGE SCALE GENOMIC DNA]</scope>
    <source>
        <strain evidence="2 3">CECT 3259</strain>
    </source>
</reference>
<accession>A0A7W8BAM9</accession>
<proteinExistence type="predicted"/>
<dbReference type="Gene3D" id="1.10.10.10">
    <property type="entry name" value="Winged helix-like DNA-binding domain superfamily/Winged helix DNA-binding domain"/>
    <property type="match status" value="1"/>
</dbReference>
<dbReference type="Proteomes" id="UP000528608">
    <property type="component" value="Unassembled WGS sequence"/>
</dbReference>
<dbReference type="InterPro" id="IPR016032">
    <property type="entry name" value="Sig_transdc_resp-reg_C-effctor"/>
</dbReference>
<evidence type="ECO:0000313" key="2">
    <source>
        <dbReference type="EMBL" id="MBB5119378.1"/>
    </source>
</evidence>
<dbReference type="InterPro" id="IPR000792">
    <property type="entry name" value="Tscrpt_reg_LuxR_C"/>
</dbReference>
<name>A0A7W8BAM9_STREU</name>
<dbReference type="InterPro" id="IPR036388">
    <property type="entry name" value="WH-like_DNA-bd_sf"/>
</dbReference>
<keyword evidence="2" id="KW-0238">DNA-binding</keyword>
<protein>
    <submittedName>
        <fullName evidence="2">DNA-binding CsgD family transcriptional regulator</fullName>
    </submittedName>
</protein>
<feature type="domain" description="HTH luxR-type" evidence="1">
    <location>
        <begin position="1"/>
        <end position="51"/>
    </location>
</feature>
<dbReference type="GO" id="GO:0006355">
    <property type="term" value="P:regulation of DNA-templated transcription"/>
    <property type="evidence" value="ECO:0007669"/>
    <property type="project" value="InterPro"/>
</dbReference>
<organism evidence="2 3">
    <name type="scientific">Streptomyces eurocidicus</name>
    <name type="common">Streptoverticillium eurocidicus</name>
    <dbReference type="NCBI Taxonomy" id="66423"/>
    <lineage>
        <taxon>Bacteria</taxon>
        <taxon>Bacillati</taxon>
        <taxon>Actinomycetota</taxon>
        <taxon>Actinomycetes</taxon>
        <taxon>Kitasatosporales</taxon>
        <taxon>Streptomycetaceae</taxon>
        <taxon>Streptomyces</taxon>
    </lineage>
</organism>
<gene>
    <name evidence="2" type="ORF">FHS36_002811</name>
</gene>